<dbReference type="Gene3D" id="1.20.120.1190">
    <property type="match status" value="1"/>
</dbReference>
<dbReference type="GO" id="GO:0008168">
    <property type="term" value="F:methyltransferase activity"/>
    <property type="evidence" value="ECO:0007669"/>
    <property type="project" value="UniProtKB-KW"/>
</dbReference>
<dbReference type="InterPro" id="IPR029063">
    <property type="entry name" value="SAM-dependent_MTases_sf"/>
</dbReference>
<dbReference type="PROSITE" id="PS51710">
    <property type="entry name" value="G_OBG"/>
    <property type="match status" value="1"/>
</dbReference>
<dbReference type="PRINTS" id="PR00326">
    <property type="entry name" value="GTP1OBG"/>
</dbReference>
<dbReference type="InterPro" id="IPR057308">
    <property type="entry name" value="CHCR_PEP5_VPS11"/>
</dbReference>
<evidence type="ECO:0000256" key="11">
    <source>
        <dbReference type="ARBA" id="ARBA00023134"/>
    </source>
</evidence>
<evidence type="ECO:0000259" key="16">
    <source>
        <dbReference type="PROSITE" id="PS51710"/>
    </source>
</evidence>
<dbReference type="AlphaFoldDB" id="A0A0N4U9L2"/>
<dbReference type="Pfam" id="PF23356">
    <property type="entry name" value="TPR_PEP5_VPS11"/>
    <property type="match status" value="1"/>
</dbReference>
<dbReference type="Pfam" id="PF06858">
    <property type="entry name" value="NOG1"/>
    <property type="match status" value="1"/>
</dbReference>
<evidence type="ECO:0000313" key="19">
    <source>
        <dbReference type="Proteomes" id="UP000274756"/>
    </source>
</evidence>
<feature type="compositionally biased region" description="Basic residues" evidence="15">
    <location>
        <begin position="568"/>
        <end position="577"/>
    </location>
</feature>
<dbReference type="InterPro" id="IPR031167">
    <property type="entry name" value="G_OBG"/>
</dbReference>
<dbReference type="InterPro" id="IPR041623">
    <property type="entry name" value="NOG1_N"/>
</dbReference>
<evidence type="ECO:0000256" key="14">
    <source>
        <dbReference type="PROSITE-ProRule" id="PRU01006"/>
    </source>
</evidence>
<dbReference type="Proteomes" id="UP000274756">
    <property type="component" value="Unassembled WGS sequence"/>
</dbReference>
<feature type="domain" description="OBG-type G" evidence="16">
    <location>
        <begin position="120"/>
        <end position="291"/>
    </location>
</feature>
<dbReference type="Pfam" id="PF23341">
    <property type="entry name" value="PEP5_VPS11_N"/>
    <property type="match status" value="1"/>
</dbReference>
<feature type="compositionally biased region" description="Basic and acidic residues" evidence="15">
    <location>
        <begin position="553"/>
        <end position="567"/>
    </location>
</feature>
<keyword evidence="7" id="KW-0489">Methyltransferase</keyword>
<dbReference type="GO" id="GO:0005525">
    <property type="term" value="F:GTP binding"/>
    <property type="evidence" value="ECO:0007669"/>
    <property type="project" value="UniProtKB-KW"/>
</dbReference>
<dbReference type="InterPro" id="IPR042036">
    <property type="entry name" value="RRP8_N"/>
</dbReference>
<keyword evidence="11" id="KW-0342">GTP-binding</keyword>
<dbReference type="Gene3D" id="3.40.50.150">
    <property type="entry name" value="Vaccinia Virus protein VP39"/>
    <property type="match status" value="1"/>
</dbReference>
<dbReference type="GO" id="GO:0016192">
    <property type="term" value="P:vesicle-mediated transport"/>
    <property type="evidence" value="ECO:0007669"/>
    <property type="project" value="InterPro"/>
</dbReference>
<keyword evidence="12" id="KW-0458">Lysosome</keyword>
<keyword evidence="10" id="KW-0547">Nucleotide-binding</keyword>
<dbReference type="InterPro" id="IPR007823">
    <property type="entry name" value="RRP8"/>
</dbReference>
<feature type="region of interest" description="Disordered" evidence="15">
    <location>
        <begin position="534"/>
        <end position="594"/>
    </location>
</feature>
<dbReference type="GO" id="GO:0005730">
    <property type="term" value="C:nucleolus"/>
    <property type="evidence" value="ECO:0007669"/>
    <property type="project" value="UniProtKB-SubCell"/>
</dbReference>
<evidence type="ECO:0000256" key="8">
    <source>
        <dbReference type="ARBA" id="ARBA00022679"/>
    </source>
</evidence>
<dbReference type="InterPro" id="IPR012973">
    <property type="entry name" value="NOG_C"/>
</dbReference>
<protein>
    <recommendedName>
        <fullName evidence="4">Ribosomal RNA-processing protein 8</fullName>
    </recommendedName>
</protein>
<reference evidence="20" key="1">
    <citation type="submission" date="2017-02" db="UniProtKB">
        <authorList>
            <consortium name="WormBaseParasite"/>
        </authorList>
    </citation>
    <scope>IDENTIFICATION</scope>
</reference>
<evidence type="ECO:0000256" key="12">
    <source>
        <dbReference type="ARBA" id="ARBA00023228"/>
    </source>
</evidence>
<evidence type="ECO:0000256" key="3">
    <source>
        <dbReference type="ARBA" id="ARBA00006301"/>
    </source>
</evidence>
<proteinExistence type="inferred from homology"/>
<keyword evidence="19" id="KW-1185">Reference proteome</keyword>
<feature type="compositionally biased region" description="Basic and acidic residues" evidence="15">
    <location>
        <begin position="580"/>
        <end position="589"/>
    </location>
</feature>
<evidence type="ECO:0000256" key="7">
    <source>
        <dbReference type="ARBA" id="ARBA00022603"/>
    </source>
</evidence>
<dbReference type="WBParaSite" id="DME_0000378401-mRNA-1">
    <property type="protein sequence ID" value="DME_0000378401-mRNA-1"/>
    <property type="gene ID" value="DME_0000378401"/>
</dbReference>
<dbReference type="Gene3D" id="1.10.10.2150">
    <property type="entry name" value="Ribosomal RNA-processing protein 8, N-terminal domain"/>
    <property type="match status" value="1"/>
</dbReference>
<dbReference type="Gene3D" id="3.40.50.300">
    <property type="entry name" value="P-loop containing nucleotide triphosphate hydrolases"/>
    <property type="match status" value="1"/>
</dbReference>
<dbReference type="SUPFAM" id="SSF48371">
    <property type="entry name" value="ARM repeat"/>
    <property type="match status" value="1"/>
</dbReference>
<dbReference type="GO" id="GO:0006886">
    <property type="term" value="P:intracellular protein transport"/>
    <property type="evidence" value="ECO:0007669"/>
    <property type="project" value="UniProtKB-UniRule"/>
</dbReference>
<evidence type="ECO:0000256" key="6">
    <source>
        <dbReference type="ARBA" id="ARBA00022552"/>
    </source>
</evidence>
<accession>A0A0N4U9L2</accession>
<dbReference type="InterPro" id="IPR027417">
    <property type="entry name" value="P-loop_NTPase"/>
</dbReference>
<dbReference type="OrthoDB" id="415015at2759"/>
<dbReference type="Pfam" id="PF05148">
    <property type="entry name" value="Methyltransf_8"/>
    <property type="match status" value="2"/>
</dbReference>
<dbReference type="SUPFAM" id="SSF53335">
    <property type="entry name" value="S-adenosyl-L-methionine-dependent methyltransferases"/>
    <property type="match status" value="1"/>
</dbReference>
<keyword evidence="5" id="KW-0690">Ribosome biogenesis</keyword>
<evidence type="ECO:0000313" key="20">
    <source>
        <dbReference type="WBParaSite" id="DME_0000378401-mRNA-1"/>
    </source>
</evidence>
<dbReference type="InterPro" id="IPR000547">
    <property type="entry name" value="Clathrin_H-chain/VPS_repeat"/>
</dbReference>
<organism evidence="18 20">
    <name type="scientific">Dracunculus medinensis</name>
    <name type="common">Guinea worm</name>
    <dbReference type="NCBI Taxonomy" id="318479"/>
    <lineage>
        <taxon>Eukaryota</taxon>
        <taxon>Metazoa</taxon>
        <taxon>Ecdysozoa</taxon>
        <taxon>Nematoda</taxon>
        <taxon>Chromadorea</taxon>
        <taxon>Rhabditida</taxon>
        <taxon>Spirurina</taxon>
        <taxon>Dracunculoidea</taxon>
        <taxon>Dracunculidae</taxon>
        <taxon>Dracunculus</taxon>
    </lineage>
</organism>
<evidence type="ECO:0000256" key="13">
    <source>
        <dbReference type="ARBA" id="ARBA00023242"/>
    </source>
</evidence>
<evidence type="ECO:0000256" key="5">
    <source>
        <dbReference type="ARBA" id="ARBA00022517"/>
    </source>
</evidence>
<dbReference type="EMBL" id="UYYG01001163">
    <property type="protein sequence ID" value="VDN57816.1"/>
    <property type="molecule type" value="Genomic_DNA"/>
</dbReference>
<evidence type="ECO:0000256" key="9">
    <source>
        <dbReference type="ARBA" id="ARBA00022691"/>
    </source>
</evidence>
<dbReference type="Pfam" id="PF08155">
    <property type="entry name" value="NOGCT"/>
    <property type="match status" value="1"/>
</dbReference>
<keyword evidence="9" id="KW-0949">S-adenosyl-L-methionine</keyword>
<dbReference type="Proteomes" id="UP000038040">
    <property type="component" value="Unplaced"/>
</dbReference>
<dbReference type="SUPFAM" id="SSF52540">
    <property type="entry name" value="P-loop containing nucleoside triphosphate hydrolases"/>
    <property type="match status" value="1"/>
</dbReference>
<evidence type="ECO:0000313" key="18">
    <source>
        <dbReference type="Proteomes" id="UP000038040"/>
    </source>
</evidence>
<keyword evidence="8" id="KW-0808">Transferase</keyword>
<dbReference type="STRING" id="318479.A0A0N4U9L2"/>
<comment type="subcellular location">
    <subcellularLocation>
        <location evidence="1">Lysosome</location>
    </subcellularLocation>
    <subcellularLocation>
        <location evidence="2">Nucleus</location>
        <location evidence="2">Nucleolus</location>
    </subcellularLocation>
</comment>
<dbReference type="PANTHER" id="PTHR45759">
    <property type="entry name" value="NUCLEOLAR GTP-BINDING PROTEIN 1"/>
    <property type="match status" value="1"/>
</dbReference>
<dbReference type="GO" id="GO:0032259">
    <property type="term" value="P:methylation"/>
    <property type="evidence" value="ECO:0007669"/>
    <property type="project" value="UniProtKB-KW"/>
</dbReference>
<dbReference type="Pfam" id="PF17835">
    <property type="entry name" value="NOG1_N"/>
    <property type="match status" value="1"/>
</dbReference>
<evidence type="ECO:0000313" key="17">
    <source>
        <dbReference type="EMBL" id="VDN57816.1"/>
    </source>
</evidence>
<reference evidence="17 19" key="2">
    <citation type="submission" date="2018-11" db="EMBL/GenBank/DDBJ databases">
        <authorList>
            <consortium name="Pathogen Informatics"/>
        </authorList>
    </citation>
    <scope>NUCLEOTIDE SEQUENCE [LARGE SCALE GENOMIC DNA]</scope>
</reference>
<dbReference type="InterPro" id="IPR016024">
    <property type="entry name" value="ARM-type_fold"/>
</dbReference>
<evidence type="ECO:0000256" key="2">
    <source>
        <dbReference type="ARBA" id="ARBA00004604"/>
    </source>
</evidence>
<dbReference type="FunFam" id="1.10.10.2150:FF:000001">
    <property type="entry name" value="Ribosomal RNA-processing protein 8"/>
    <property type="match status" value="1"/>
</dbReference>
<dbReference type="CDD" id="cd01897">
    <property type="entry name" value="NOG"/>
    <property type="match status" value="1"/>
</dbReference>
<dbReference type="SUPFAM" id="SSF50978">
    <property type="entry name" value="WD40 repeat-like"/>
    <property type="match status" value="1"/>
</dbReference>
<keyword evidence="13" id="KW-0539">Nucleus</keyword>
<dbReference type="PROSITE" id="PS50236">
    <property type="entry name" value="CHCR"/>
    <property type="match status" value="1"/>
</dbReference>
<evidence type="ECO:0000256" key="15">
    <source>
        <dbReference type="SAM" id="MobiDB-lite"/>
    </source>
</evidence>
<evidence type="ECO:0000256" key="1">
    <source>
        <dbReference type="ARBA" id="ARBA00004371"/>
    </source>
</evidence>
<sequence length="1637" mass="188450">MDLDDEKKNGFCSVDDCIGLNCKRLVLVELKDVVLSKTQRKTPTVVHRHFAISRIRSFYSRKIKFLQQTLHDKLSQIIDEFPKMEEMHPFYSDLMNILYDKDHYKIALGQINISRHLIDGTLILCGFPNVGKSSLMNKLTRADVEVQPYAFTTKALYVGHFDYKFLRWQVIDTPGILDQPLAERNIIEMQAVTALAHLRAAVLFIMDISETCDYLIKEQICLFESIRPLFANKAVFVGLNKVDILSRSELSSDKIDLIRKLEQDSIQIFELSTVTQQGIVELRNKACDTLLAQRVENKLRSKKLDSEGGVLSRIFVAYPTPRDDKVRVPFIPETVFKKRQSVSEGRKFERSAEMRKLEREIELEMEDEYTLDLKKHYLLKNENEKYDIIPEIWEGHNIADFVCADIKEKLEKIREEEEVRIKSGLAIIFILIDRFVINGFVNHPFSRYYDLDLEDDDDETRQLLENAKRIREKEDLLKMESQGKKKIEKPRLSRRIARKRERTTSRLEKEFQDLGVEVEVKRMKLFNEEQGRRGSVKKVHVGQSPVLSASRPPSRDVRGIPDPVMREKTKRIARKAQKPSQREARKGEATNEDVFLKNARKNELKKNGTKKDRKNDINDLLSRLESARFRLINEKLYTSTSEQAKILFQNDPHAFEIYHRGYNNQVGIIIRLNKNNNTTLINKNNTTLMKKWPYQPINDIIHSLKAENDKNIVIVDMGCGDAKIAAALKDHATVYSFDLVAANDRVTECDMAKVPLESESSDVVVFCLSLMGRNLIDFILEANRILKIGGCLKITEITSRFINIKSFIFALRNLGFHLISKKTRSDGYFLVFNFVKMKSKVKKRVNGLKLKPFYRMSLVELGWRQFTFFEKNIVRDPKNPDEKFSGLKNLKASCCVQGNDFAVFGENSGAVLKLTSKLEECFWMAHKRSLSDIALAGNIFATVGEDEEGINSLVKLWNLERIEKEIPFCVRVIRICSLLGFGRCPRACSIALHSSLQHIAVGFIDSSLIYCNGNVLKERSGKWLNVVNEVSSGVKNEITGIALAWLPIHNSCILYCMTVTNVKSYVINKTVINEINHDAKGCQRNCWSFNEMQNSLTIGSPDMVYFYNAEDSVGESSIGGKGKCYALGRCNDKIQLISYDSYVILLTKQPNATPSADDLFTWAISIYDIDCQCVAFSCAVPPTSWVFRLDSVITILGQDGTLAFLTEKPLGVKLDILFKKNYFDLAVGLAKRSAFHYEYLPDIHRRYGDYLYKSGDFENSIKQYGETIGSLEPSYVIKKFLDGSLIKELSLYLEVLHAKGKASSHHSTILINCYIRMSNKEKIEKFIDQNFSCDVDVVVHILRSAGFIDAACRICEKNDMLDKLLNIYIEEKKDYISIMEYLEKYGKLLAEKCPDETLKFISKIATTNVYFDANRLIKMFIGNVEYCSQFVEIALKIDKNNSKLRNILLELRLRQKLHNENIIFITYFFFYFHGQFSYGTMNDEELVSLIGEQKLDEALQICQMFDFKPGIVDIYTKQKRFDELIEFYLERGNIKEIIELCETKRIELTKSIHPLVVLEILSKSENICVGHVQNYIIKWLKEQNDLGKFCNLCYVYAPTLSPDYRGKDKFYTELQLLTKSLPKNDMVMIGGECAHRL</sequence>
<dbReference type="InterPro" id="IPR036322">
    <property type="entry name" value="WD40_repeat_dom_sf"/>
</dbReference>
<dbReference type="InterPro" id="IPR006073">
    <property type="entry name" value="GTP-bd"/>
</dbReference>
<evidence type="ECO:0000256" key="10">
    <source>
        <dbReference type="ARBA" id="ARBA00022741"/>
    </source>
</evidence>
<evidence type="ECO:0000256" key="4">
    <source>
        <dbReference type="ARBA" id="ARBA00020203"/>
    </source>
</evidence>
<comment type="similarity">
    <text evidence="3">Belongs to the methyltransferase superfamily. RRP8 family.</text>
</comment>
<dbReference type="GO" id="GO:0006364">
    <property type="term" value="P:rRNA processing"/>
    <property type="evidence" value="ECO:0007669"/>
    <property type="project" value="UniProtKB-KW"/>
</dbReference>
<dbReference type="InterPro" id="IPR010674">
    <property type="entry name" value="NOG1_Rossman_fold_dom"/>
</dbReference>
<gene>
    <name evidence="17" type="ORF">DME_LOCUS7789</name>
</gene>
<dbReference type="InterPro" id="IPR057307">
    <property type="entry name" value="PEP5_VPS11_N"/>
</dbReference>
<keyword evidence="6" id="KW-0698">rRNA processing</keyword>
<feature type="repeat" description="CHCR" evidence="14">
    <location>
        <begin position="1264"/>
        <end position="1417"/>
    </location>
</feature>
<name>A0A0N4U9L2_DRAME</name>
<dbReference type="GO" id="GO:0005764">
    <property type="term" value="C:lysosome"/>
    <property type="evidence" value="ECO:0007669"/>
    <property type="project" value="UniProtKB-SubCell"/>
</dbReference>